<dbReference type="GO" id="GO:0005743">
    <property type="term" value="C:mitochondrial inner membrane"/>
    <property type="evidence" value="ECO:0007669"/>
    <property type="project" value="UniProtKB-SubCell"/>
</dbReference>
<feature type="domain" description="Ribosomal protein/NADH dehydrogenase" evidence="10">
    <location>
        <begin position="44"/>
        <end position="116"/>
    </location>
</feature>
<comment type="function">
    <text evidence="1">Accessory subunit of the mitochondrial membrane respiratory chain NADH dehydrogenase (Complex I), that is believed not to be involved in catalysis. Complex I functions in the transfer of electrons from NADH to the respiratory chain. The immediate electron acceptor for the enzyme is believed to be ubiquinone.</text>
</comment>
<evidence type="ECO:0000256" key="7">
    <source>
        <dbReference type="ARBA" id="ARBA00022982"/>
    </source>
</evidence>
<dbReference type="Pfam" id="PF05047">
    <property type="entry name" value="L51_S25_CI-B8"/>
    <property type="match status" value="1"/>
</dbReference>
<name>A0A9W4U024_9ASCO</name>
<evidence type="ECO:0000259" key="10">
    <source>
        <dbReference type="SMART" id="SM00916"/>
    </source>
</evidence>
<dbReference type="Gene3D" id="3.40.30.10">
    <property type="entry name" value="Glutaredoxin"/>
    <property type="match status" value="1"/>
</dbReference>
<keyword evidence="7" id="KW-0249">Electron transport</keyword>
<evidence type="ECO:0000256" key="3">
    <source>
        <dbReference type="ARBA" id="ARBA00008939"/>
    </source>
</evidence>
<evidence type="ECO:0000256" key="6">
    <source>
        <dbReference type="ARBA" id="ARBA00022792"/>
    </source>
</evidence>
<keyword evidence="9" id="KW-0472">Membrane</keyword>
<comment type="subcellular location">
    <subcellularLocation>
        <location evidence="2">Mitochondrion inner membrane</location>
        <topology evidence="2">Peripheral membrane protein</topology>
        <orientation evidence="2">Matrix side</orientation>
    </subcellularLocation>
</comment>
<protein>
    <recommendedName>
        <fullName evidence="10">Ribosomal protein/NADH dehydrogenase domain-containing protein</fullName>
    </recommendedName>
</protein>
<evidence type="ECO:0000256" key="5">
    <source>
        <dbReference type="ARBA" id="ARBA00022660"/>
    </source>
</evidence>
<dbReference type="SMART" id="SM00916">
    <property type="entry name" value="L51_S25_CI-B8"/>
    <property type="match status" value="1"/>
</dbReference>
<comment type="caution">
    <text evidence="11">The sequence shown here is derived from an EMBL/GenBank/DDBJ whole genome shotgun (WGS) entry which is preliminary data.</text>
</comment>
<evidence type="ECO:0000256" key="4">
    <source>
        <dbReference type="ARBA" id="ARBA00022448"/>
    </source>
</evidence>
<keyword evidence="8" id="KW-0496">Mitochondrion</keyword>
<dbReference type="PANTHER" id="PTHR12878">
    <property type="entry name" value="NADH-UBIQUINONE OXIDOREDUCTASE B8 SUBUNIT"/>
    <property type="match status" value="1"/>
</dbReference>
<comment type="similarity">
    <text evidence="3">Belongs to the complex I NDUFA2 subunit family.</text>
</comment>
<evidence type="ECO:0000256" key="2">
    <source>
        <dbReference type="ARBA" id="ARBA00004443"/>
    </source>
</evidence>
<keyword evidence="5" id="KW-0679">Respiratory chain</keyword>
<dbReference type="InterPro" id="IPR007741">
    <property type="entry name" value="Ribosomal_mL43/mS25/NADH_DH"/>
</dbReference>
<evidence type="ECO:0000256" key="1">
    <source>
        <dbReference type="ARBA" id="ARBA00003195"/>
    </source>
</evidence>
<keyword evidence="6" id="KW-0999">Mitochondrion inner membrane</keyword>
<evidence type="ECO:0000256" key="9">
    <source>
        <dbReference type="ARBA" id="ARBA00023136"/>
    </source>
</evidence>
<accession>A0A9W4U024</accession>
<dbReference type="PANTHER" id="PTHR12878:SF0">
    <property type="entry name" value="NADH DEHYDROGENASE [UBIQUINONE] 1 ALPHA SUBCOMPLEX SUBUNIT 2"/>
    <property type="match status" value="1"/>
</dbReference>
<dbReference type="InterPro" id="IPR016464">
    <property type="entry name" value="NADH_Ub_cplx-1_asu_su-2"/>
</dbReference>
<dbReference type="SUPFAM" id="SSF52833">
    <property type="entry name" value="Thioredoxin-like"/>
    <property type="match status" value="1"/>
</dbReference>
<evidence type="ECO:0000313" key="12">
    <source>
        <dbReference type="Proteomes" id="UP001152885"/>
    </source>
</evidence>
<evidence type="ECO:0000256" key="8">
    <source>
        <dbReference type="ARBA" id="ARBA00023128"/>
    </source>
</evidence>
<dbReference type="PIRSF" id="PIRSF005822">
    <property type="entry name" value="NDUA2"/>
    <property type="match status" value="1"/>
</dbReference>
<dbReference type="Proteomes" id="UP001152885">
    <property type="component" value="Unassembled WGS sequence"/>
</dbReference>
<sequence>MFFSPPVKSIEKKLLNQISKTRTMSASKFIIPTTLKEIRFHLSQSGSNSIPLKKFITSNYSSLKQQTNYKIPILIRESFGISPSLTFRFEKGKEIKKGLDGLDEGQIENTFKELLK</sequence>
<dbReference type="EMBL" id="CANTUO010000006">
    <property type="protein sequence ID" value="CAI5760199.1"/>
    <property type="molecule type" value="Genomic_DNA"/>
</dbReference>
<dbReference type="InterPro" id="IPR036249">
    <property type="entry name" value="Thioredoxin-like_sf"/>
</dbReference>
<keyword evidence="12" id="KW-1185">Reference proteome</keyword>
<keyword evidence="4" id="KW-0813">Transport</keyword>
<dbReference type="AlphaFoldDB" id="A0A9W4U024"/>
<dbReference type="OrthoDB" id="10250268at2759"/>
<evidence type="ECO:0000313" key="11">
    <source>
        <dbReference type="EMBL" id="CAI5760199.1"/>
    </source>
</evidence>
<proteinExistence type="inferred from homology"/>
<reference evidence="11" key="1">
    <citation type="submission" date="2022-12" db="EMBL/GenBank/DDBJ databases">
        <authorList>
            <person name="Brejova B."/>
        </authorList>
    </citation>
    <scope>NUCLEOTIDE SEQUENCE</scope>
</reference>
<organism evidence="11 12">
    <name type="scientific">Candida verbasci</name>
    <dbReference type="NCBI Taxonomy" id="1227364"/>
    <lineage>
        <taxon>Eukaryota</taxon>
        <taxon>Fungi</taxon>
        <taxon>Dikarya</taxon>
        <taxon>Ascomycota</taxon>
        <taxon>Saccharomycotina</taxon>
        <taxon>Pichiomycetes</taxon>
        <taxon>Debaryomycetaceae</taxon>
        <taxon>Candida/Lodderomyces clade</taxon>
        <taxon>Candida</taxon>
    </lineage>
</organism>
<gene>
    <name evidence="11" type="ORF">CANVERA_P4709</name>
</gene>